<dbReference type="AlphaFoldDB" id="A0A9X2LBT0"/>
<evidence type="ECO:0000313" key="3">
    <source>
        <dbReference type="EMBL" id="MCQ8186579.1"/>
    </source>
</evidence>
<feature type="signal peptide" evidence="2">
    <location>
        <begin position="1"/>
        <end position="20"/>
    </location>
</feature>
<feature type="transmembrane region" description="Helical" evidence="1">
    <location>
        <begin position="136"/>
        <end position="159"/>
    </location>
</feature>
<feature type="chain" id="PRO_5040763011" evidence="2">
    <location>
        <begin position="21"/>
        <end position="162"/>
    </location>
</feature>
<organism evidence="3 4">
    <name type="scientific">Parvularcula maris</name>
    <dbReference type="NCBI Taxonomy" id="2965077"/>
    <lineage>
        <taxon>Bacteria</taxon>
        <taxon>Pseudomonadati</taxon>
        <taxon>Pseudomonadota</taxon>
        <taxon>Alphaproteobacteria</taxon>
        <taxon>Parvularculales</taxon>
        <taxon>Parvularculaceae</taxon>
        <taxon>Parvularcula</taxon>
    </lineage>
</organism>
<name>A0A9X2LBT0_9PROT</name>
<keyword evidence="1" id="KW-0472">Membrane</keyword>
<evidence type="ECO:0000313" key="4">
    <source>
        <dbReference type="Proteomes" id="UP001142610"/>
    </source>
</evidence>
<dbReference type="InterPro" id="IPR022584">
    <property type="entry name" value="DUF2937"/>
</dbReference>
<dbReference type="RefSeq" id="WP_256620515.1">
    <property type="nucleotide sequence ID" value="NZ_JANIBC010000022.1"/>
</dbReference>
<evidence type="ECO:0000256" key="2">
    <source>
        <dbReference type="SAM" id="SignalP"/>
    </source>
</evidence>
<comment type="caution">
    <text evidence="3">The sequence shown here is derived from an EMBL/GenBank/DDBJ whole genome shotgun (WGS) entry which is preliminary data.</text>
</comment>
<keyword evidence="4" id="KW-1185">Reference proteome</keyword>
<sequence>MSRIIALLLGLLGAVGASQAPEFTQQYMQNLRGGVDRLGEVVERFDQDAARSDLSRQEALDYCLADERPGGSMSCLGRAEDVASYLRYRQQLDTLESTGEWQRPIYLARDHDQAVLESTLEAYKPAVPTTMDGGGYALAGFALLWGVASLILGLITAPFRRY</sequence>
<reference evidence="3" key="1">
    <citation type="submission" date="2022-07" db="EMBL/GenBank/DDBJ databases">
        <title>Parvularcula maris sp. nov., an algicidal bacterium isolated from seawater.</title>
        <authorList>
            <person name="Li F."/>
        </authorList>
    </citation>
    <scope>NUCLEOTIDE SEQUENCE</scope>
    <source>
        <strain evidence="3">BGMRC 0090</strain>
    </source>
</reference>
<dbReference type="Pfam" id="PF11157">
    <property type="entry name" value="DUF2937"/>
    <property type="match status" value="1"/>
</dbReference>
<proteinExistence type="predicted"/>
<gene>
    <name evidence="3" type="ORF">NOG11_14445</name>
</gene>
<keyword evidence="2" id="KW-0732">Signal</keyword>
<keyword evidence="1" id="KW-0812">Transmembrane</keyword>
<keyword evidence="1" id="KW-1133">Transmembrane helix</keyword>
<protein>
    <submittedName>
        <fullName evidence="3">DUF2937 family protein</fullName>
    </submittedName>
</protein>
<dbReference type="Proteomes" id="UP001142610">
    <property type="component" value="Unassembled WGS sequence"/>
</dbReference>
<accession>A0A9X2LBT0</accession>
<dbReference type="EMBL" id="JANIBC010000022">
    <property type="protein sequence ID" value="MCQ8186579.1"/>
    <property type="molecule type" value="Genomic_DNA"/>
</dbReference>
<evidence type="ECO:0000256" key="1">
    <source>
        <dbReference type="SAM" id="Phobius"/>
    </source>
</evidence>